<keyword evidence="8" id="KW-1185">Reference proteome</keyword>
<dbReference type="RefSeq" id="WP_307356750.1">
    <property type="nucleotide sequence ID" value="NZ_BAAACJ010000038.1"/>
</dbReference>
<dbReference type="PANTHER" id="PTHR45527">
    <property type="entry name" value="NONRIBOSOMAL PEPTIDE SYNTHETASE"/>
    <property type="match status" value="1"/>
</dbReference>
<dbReference type="EMBL" id="JAUSWN010000025">
    <property type="protein sequence ID" value="MDQ0480674.1"/>
    <property type="molecule type" value="Genomic_DNA"/>
</dbReference>
<keyword evidence="2" id="KW-0596">Phosphopantetheine</keyword>
<keyword evidence="5" id="KW-0045">Antibiotic biosynthesis</keyword>
<evidence type="ECO:0000256" key="5">
    <source>
        <dbReference type="ARBA" id="ARBA00023194"/>
    </source>
</evidence>
<dbReference type="InterPro" id="IPR006162">
    <property type="entry name" value="Ppantetheine_attach_site"/>
</dbReference>
<accession>A0ABU0JUD1</accession>
<dbReference type="InterPro" id="IPR042099">
    <property type="entry name" value="ANL_N_sf"/>
</dbReference>
<dbReference type="SUPFAM" id="SSF52777">
    <property type="entry name" value="CoA-dependent acyltransferases"/>
    <property type="match status" value="2"/>
</dbReference>
<keyword evidence="4" id="KW-0436">Ligase</keyword>
<evidence type="ECO:0000256" key="4">
    <source>
        <dbReference type="ARBA" id="ARBA00022598"/>
    </source>
</evidence>
<dbReference type="InterPro" id="IPR000873">
    <property type="entry name" value="AMP-dep_synth/lig_dom"/>
</dbReference>
<dbReference type="InterPro" id="IPR036736">
    <property type="entry name" value="ACP-like_sf"/>
</dbReference>
<dbReference type="InterPro" id="IPR045851">
    <property type="entry name" value="AMP-bd_C_sf"/>
</dbReference>
<evidence type="ECO:0000256" key="2">
    <source>
        <dbReference type="ARBA" id="ARBA00022450"/>
    </source>
</evidence>
<dbReference type="SUPFAM" id="SSF47336">
    <property type="entry name" value="ACP-like"/>
    <property type="match status" value="1"/>
</dbReference>
<dbReference type="Gene3D" id="3.30.300.30">
    <property type="match status" value="1"/>
</dbReference>
<keyword evidence="3" id="KW-0597">Phosphoprotein</keyword>
<proteinExistence type="predicted"/>
<dbReference type="Gene3D" id="3.40.50.12780">
    <property type="entry name" value="N-terminal domain of ligase-like"/>
    <property type="match status" value="1"/>
</dbReference>
<gene>
    <name evidence="7" type="ORF">QOZ93_002424</name>
</gene>
<dbReference type="PROSITE" id="PS00012">
    <property type="entry name" value="PHOSPHOPANTETHEINE"/>
    <property type="match status" value="1"/>
</dbReference>
<dbReference type="Proteomes" id="UP001224418">
    <property type="component" value="Unassembled WGS sequence"/>
</dbReference>
<evidence type="ECO:0000256" key="3">
    <source>
        <dbReference type="ARBA" id="ARBA00022553"/>
    </source>
</evidence>
<dbReference type="NCBIfam" id="TIGR01733">
    <property type="entry name" value="AA-adenyl-dom"/>
    <property type="match status" value="1"/>
</dbReference>
<reference evidence="7 8" key="1">
    <citation type="submission" date="2023-07" db="EMBL/GenBank/DDBJ databases">
        <title>Genomic Encyclopedia of Type Strains, Phase IV (KMG-IV): sequencing the most valuable type-strain genomes for metagenomic binning, comparative biology and taxonomic classification.</title>
        <authorList>
            <person name="Goeker M."/>
        </authorList>
    </citation>
    <scope>NUCLEOTIDE SEQUENCE [LARGE SCALE GENOMIC DNA]</scope>
    <source>
        <strain evidence="7 8">DSM 1400</strain>
    </source>
</reference>
<comment type="cofactor">
    <cofactor evidence="1">
        <name>pantetheine 4'-phosphate</name>
        <dbReference type="ChEBI" id="CHEBI:47942"/>
    </cofactor>
</comment>
<organism evidence="7 8">
    <name type="scientific">Hathewaya limosa</name>
    <name type="common">Clostridium limosum</name>
    <dbReference type="NCBI Taxonomy" id="1536"/>
    <lineage>
        <taxon>Bacteria</taxon>
        <taxon>Bacillati</taxon>
        <taxon>Bacillota</taxon>
        <taxon>Clostridia</taxon>
        <taxon>Eubacteriales</taxon>
        <taxon>Clostridiaceae</taxon>
        <taxon>Hathewaya</taxon>
    </lineage>
</organism>
<evidence type="ECO:0000259" key="6">
    <source>
        <dbReference type="PROSITE" id="PS50075"/>
    </source>
</evidence>
<dbReference type="Gene3D" id="3.30.559.10">
    <property type="entry name" value="Chloramphenicol acetyltransferase-like domain"/>
    <property type="match status" value="1"/>
</dbReference>
<dbReference type="Pfam" id="PF00550">
    <property type="entry name" value="PP-binding"/>
    <property type="match status" value="1"/>
</dbReference>
<name>A0ABU0JUD1_HATLI</name>
<dbReference type="InterPro" id="IPR023213">
    <property type="entry name" value="CAT-like_dom_sf"/>
</dbReference>
<dbReference type="InterPro" id="IPR020845">
    <property type="entry name" value="AMP-binding_CS"/>
</dbReference>
<protein>
    <submittedName>
        <fullName evidence="7">Amino acid adenylation domain-containing protein</fullName>
    </submittedName>
</protein>
<evidence type="ECO:0000313" key="8">
    <source>
        <dbReference type="Proteomes" id="UP001224418"/>
    </source>
</evidence>
<feature type="domain" description="Carrier" evidence="6">
    <location>
        <begin position="942"/>
        <end position="1016"/>
    </location>
</feature>
<dbReference type="InterPro" id="IPR009081">
    <property type="entry name" value="PP-bd_ACP"/>
</dbReference>
<dbReference type="Pfam" id="PF00501">
    <property type="entry name" value="AMP-binding"/>
    <property type="match status" value="1"/>
</dbReference>
<dbReference type="PROSITE" id="PS00455">
    <property type="entry name" value="AMP_BINDING"/>
    <property type="match status" value="1"/>
</dbReference>
<sequence length="1028" mass="118175">MEDSKKENKNRFELSDIQKAYYLGKNKNFIFGGTSAQITYAFLTELDPKKFELALNQVIKHQPMMRAIILNSETQEILEQVPYYKIKIQQYTNLNVKEEKKIFERSYKEACEKTFISNKWPLFAFEYLVLNEQKYLLVSFDLLIADGSSLMILAKEITQLYSSNGQFKLPVLNKTYIDYIQEHLFGNKQKKRYERDKKYWISKIPFIPDAPELPKQMKNKNIKQWHMRREILCIKSTTWGKIKENIKGQNISKTALVLTAYAKVLRYWSSNKEFTINVTVTERSKYKMENIIGDFTQTLLLPVYKKCCESEKFIDDVKGIMKGFMNSYLHSEFHGVEVIRELSAYRGTPIIMPVVFTSMLFKDDSLYSSINKLGKIVKSISRTPQVILDCQVEENNGMLQITFDYLDHEIKPDIIKKMSNQMKKILIQSSESLENYIEVPIDEKEIIKWQNFNNTKENYKDKNLLDLFYESVDSHPNKKAITFIDKHLTYKELDMLSNKVAKTLDNEDIGYGDFIGVETQRDISTIVNILGILKTGAAYIPINKMFPEKRKLFIIEKCNIKKTLKPFELSTEILNKNYSFPKKNIPIDITAYVIFTSGSTGDPKGVSVTHAAAMNTILSINKINQINLNDKTIGISSFAFDLSVYDIFGTLNAGAELIIANEMNNPEKLIEILKKQNITIWNSVPSVFAMLLPLINTESKIQSVRSIMMSGDWIPLSLPEQLNSVFPNAKLYSLGGATEASIWSIYYPIDKVKDNWRSIPYGYPLPNQRIYVLDKNEELCPTSVKGEICIGGIGVAEGYINDKDRTNKSFVYNSKLGRIYHTGDYGIMEPEGYISILGRMDDQIKIRGYRIEKGDIESCAEKYPKVNKAVVKVNKSKTSIVLFVEASDIDKIDFQNKLKEQLPEYMLPAEIIFMKTFPITSNGKIDKTQLKAPEKKVDTQKKPKTEMEQYLYELWCKILERNVISTDENFISAGGDSLKAAQLISTLQKEGHSITIADLYQHNTIETAAILLTKKNKELSKYDDHGII</sequence>
<dbReference type="PROSITE" id="PS50075">
    <property type="entry name" value="CARRIER"/>
    <property type="match status" value="1"/>
</dbReference>
<dbReference type="PANTHER" id="PTHR45527:SF10">
    <property type="entry name" value="PYOCHELIN SYNTHASE PCHF"/>
    <property type="match status" value="1"/>
</dbReference>
<dbReference type="InterPro" id="IPR010071">
    <property type="entry name" value="AA_adenyl_dom"/>
</dbReference>
<evidence type="ECO:0000313" key="7">
    <source>
        <dbReference type="EMBL" id="MDQ0480674.1"/>
    </source>
</evidence>
<dbReference type="Pfam" id="PF00668">
    <property type="entry name" value="Condensation"/>
    <property type="match status" value="1"/>
</dbReference>
<evidence type="ECO:0000256" key="1">
    <source>
        <dbReference type="ARBA" id="ARBA00001957"/>
    </source>
</evidence>
<dbReference type="InterPro" id="IPR001242">
    <property type="entry name" value="Condensation_dom"/>
</dbReference>
<comment type="caution">
    <text evidence="7">The sequence shown here is derived from an EMBL/GenBank/DDBJ whole genome shotgun (WGS) entry which is preliminary data.</text>
</comment>
<dbReference type="Gene3D" id="3.30.559.30">
    <property type="entry name" value="Nonribosomal peptide synthetase, condensation domain"/>
    <property type="match status" value="1"/>
</dbReference>
<dbReference type="SUPFAM" id="SSF56801">
    <property type="entry name" value="Acetyl-CoA synthetase-like"/>
    <property type="match status" value="1"/>
</dbReference>
<dbReference type="Gene3D" id="1.10.1200.10">
    <property type="entry name" value="ACP-like"/>
    <property type="match status" value="1"/>
</dbReference>